<name>A0ABN7SM79_OIKDI</name>
<evidence type="ECO:0000313" key="2">
    <source>
        <dbReference type="Proteomes" id="UP001158576"/>
    </source>
</evidence>
<proteinExistence type="predicted"/>
<keyword evidence="2" id="KW-1185">Reference proteome</keyword>
<protein>
    <submittedName>
        <fullName evidence="1">Oidioi.mRNA.OKI2018_I69.chr1.g647.t1.cds</fullName>
    </submittedName>
</protein>
<dbReference type="Proteomes" id="UP001158576">
    <property type="component" value="Chromosome 1"/>
</dbReference>
<sequence>MRFGISLRNYSIRLDPRKFKIAEKSAAGELSIVSKIDLGVQASIPYQIKMTGENGKPFYFAGQIHAVSKKNLVGIAGEIDEGSETGFIYDEKNEDHLGDLFNKDDLSKNVFGCETAFKEVEYDLVFDGSSEKAVIHSIEGQIQLT</sequence>
<dbReference type="EMBL" id="OU015566">
    <property type="protein sequence ID" value="CAG5103164.1"/>
    <property type="molecule type" value="Genomic_DNA"/>
</dbReference>
<organism evidence="1 2">
    <name type="scientific">Oikopleura dioica</name>
    <name type="common">Tunicate</name>
    <dbReference type="NCBI Taxonomy" id="34765"/>
    <lineage>
        <taxon>Eukaryota</taxon>
        <taxon>Metazoa</taxon>
        <taxon>Chordata</taxon>
        <taxon>Tunicata</taxon>
        <taxon>Appendicularia</taxon>
        <taxon>Copelata</taxon>
        <taxon>Oikopleuridae</taxon>
        <taxon>Oikopleura</taxon>
    </lineage>
</organism>
<accession>A0ABN7SM79</accession>
<reference evidence="1 2" key="1">
    <citation type="submission" date="2021-04" db="EMBL/GenBank/DDBJ databases">
        <authorList>
            <person name="Bliznina A."/>
        </authorList>
    </citation>
    <scope>NUCLEOTIDE SEQUENCE [LARGE SCALE GENOMIC DNA]</scope>
</reference>
<gene>
    <name evidence="1" type="ORF">OKIOD_LOCUS9412</name>
</gene>
<evidence type="ECO:0000313" key="1">
    <source>
        <dbReference type="EMBL" id="CAG5103164.1"/>
    </source>
</evidence>